<feature type="compositionally biased region" description="Low complexity" evidence="1">
    <location>
        <begin position="46"/>
        <end position="57"/>
    </location>
</feature>
<feature type="chain" id="PRO_5008686316" evidence="2">
    <location>
        <begin position="22"/>
        <end position="279"/>
    </location>
</feature>
<dbReference type="AlphaFoldDB" id="A0A1C3X9G2"/>
<keyword evidence="4" id="KW-1185">Reference proteome</keyword>
<feature type="signal peptide" evidence="2">
    <location>
        <begin position="1"/>
        <end position="21"/>
    </location>
</feature>
<accession>A0A1C3X9G2</accession>
<dbReference type="Proteomes" id="UP000199184">
    <property type="component" value="Unassembled WGS sequence"/>
</dbReference>
<evidence type="ECO:0000313" key="3">
    <source>
        <dbReference type="EMBL" id="SCB48912.1"/>
    </source>
</evidence>
<dbReference type="EMBL" id="FMAI01000013">
    <property type="protein sequence ID" value="SCB48912.1"/>
    <property type="molecule type" value="Genomic_DNA"/>
</dbReference>
<keyword evidence="2" id="KW-0732">Signal</keyword>
<name>A0A1C3X9G2_9BRAD</name>
<feature type="region of interest" description="Disordered" evidence="1">
    <location>
        <begin position="19"/>
        <end position="57"/>
    </location>
</feature>
<sequence>MLRNLAVTALFASLCASTGWAQSPSAPPTATPPATAKPVAKKAAPKAKQPAANKPQAVDVGPCKLGVISVIGERYSVQKFGLTIFENEEAEVPIDWGLDDLVFARVKAATGGDPGVRRIAYPKGAFEPFYHPKSRFIPDPNERLPAIVRGITPNVSCDRYLVATTYKGELPGSRMMLNGIGTFNQGLGNLIRHSHLFANISINLIDGRSYEEIKRPFVNFGANFAASMRLTEDPLNKLDNDQFPNPPATASSSAILRERTRALITDRLDRGLPGYLKQD</sequence>
<proteinExistence type="predicted"/>
<evidence type="ECO:0000313" key="4">
    <source>
        <dbReference type="Proteomes" id="UP000199184"/>
    </source>
</evidence>
<gene>
    <name evidence="3" type="ORF">GA0061098_1013125</name>
</gene>
<organism evidence="3 4">
    <name type="scientific">Bradyrhizobium shewense</name>
    <dbReference type="NCBI Taxonomy" id="1761772"/>
    <lineage>
        <taxon>Bacteria</taxon>
        <taxon>Pseudomonadati</taxon>
        <taxon>Pseudomonadota</taxon>
        <taxon>Alphaproteobacteria</taxon>
        <taxon>Hyphomicrobiales</taxon>
        <taxon>Nitrobacteraceae</taxon>
        <taxon>Bradyrhizobium</taxon>
    </lineage>
</organism>
<reference evidence="4" key="1">
    <citation type="submission" date="2016-08" db="EMBL/GenBank/DDBJ databases">
        <authorList>
            <person name="Varghese N."/>
            <person name="Submissions Spin"/>
        </authorList>
    </citation>
    <scope>NUCLEOTIDE SEQUENCE [LARGE SCALE GENOMIC DNA]</scope>
    <source>
        <strain evidence="4">ERR11</strain>
    </source>
</reference>
<protein>
    <submittedName>
        <fullName evidence="3">Uncharacterized protein</fullName>
    </submittedName>
</protein>
<evidence type="ECO:0000256" key="1">
    <source>
        <dbReference type="SAM" id="MobiDB-lite"/>
    </source>
</evidence>
<evidence type="ECO:0000256" key="2">
    <source>
        <dbReference type="SAM" id="SignalP"/>
    </source>
</evidence>